<dbReference type="AlphaFoldDB" id="A0A380MXI2"/>
<feature type="transmembrane region" description="Helical" evidence="1">
    <location>
        <begin position="32"/>
        <end position="52"/>
    </location>
</feature>
<name>A0A380MXI2_9GAMM</name>
<evidence type="ECO:0000313" key="3">
    <source>
        <dbReference type="Proteomes" id="UP000254601"/>
    </source>
</evidence>
<accession>A0A380MXI2</accession>
<evidence type="ECO:0000256" key="1">
    <source>
        <dbReference type="SAM" id="Phobius"/>
    </source>
</evidence>
<dbReference type="Pfam" id="PF14316">
    <property type="entry name" value="DUF4381"/>
    <property type="match status" value="1"/>
</dbReference>
<dbReference type="EMBL" id="UHIC01000001">
    <property type="protein sequence ID" value="SUO96988.1"/>
    <property type="molecule type" value="Genomic_DNA"/>
</dbReference>
<dbReference type="Proteomes" id="UP000254601">
    <property type="component" value="Unassembled WGS sequence"/>
</dbReference>
<keyword evidence="1" id="KW-0472">Membrane</keyword>
<organism evidence="2 3">
    <name type="scientific">Suttonella ornithocola</name>
    <dbReference type="NCBI Taxonomy" id="279832"/>
    <lineage>
        <taxon>Bacteria</taxon>
        <taxon>Pseudomonadati</taxon>
        <taxon>Pseudomonadota</taxon>
        <taxon>Gammaproteobacteria</taxon>
        <taxon>Cardiobacteriales</taxon>
        <taxon>Cardiobacteriaceae</taxon>
        <taxon>Suttonella</taxon>
    </lineage>
</organism>
<reference evidence="2 3" key="1">
    <citation type="submission" date="2018-06" db="EMBL/GenBank/DDBJ databases">
        <authorList>
            <consortium name="Pathogen Informatics"/>
            <person name="Doyle S."/>
        </authorList>
    </citation>
    <scope>NUCLEOTIDE SEQUENCE [LARGE SCALE GENOMIC DNA]</scope>
    <source>
        <strain evidence="2 3">NCTC13337</strain>
    </source>
</reference>
<keyword evidence="1" id="KW-1133">Transmembrane helix</keyword>
<proteinExistence type="predicted"/>
<evidence type="ECO:0008006" key="4">
    <source>
        <dbReference type="Google" id="ProtNLM"/>
    </source>
</evidence>
<dbReference type="RefSeq" id="WP_072575787.1">
    <property type="nucleotide sequence ID" value="NZ_LWHB01000025.1"/>
</dbReference>
<evidence type="ECO:0000313" key="2">
    <source>
        <dbReference type="EMBL" id="SUO96988.1"/>
    </source>
</evidence>
<gene>
    <name evidence="2" type="ORF">NCTC13337_02114</name>
</gene>
<sequence length="163" mass="18760">MTHQFSPLELQALKQLDLTLRPRPLAFWEQPWFWVMVAALVILFAVLVFLYIRHRRRQGLKHSVLAEFEQILAQQETLPTDEFAAALSALLRRIALLKYEKIGVVYGKNWAKFLSFDGSLSAETVRFLSEAPYRPDVAQPQQAVLASELRRWISKQMGGIAHV</sequence>
<keyword evidence="3" id="KW-1185">Reference proteome</keyword>
<keyword evidence="1" id="KW-0812">Transmembrane</keyword>
<dbReference type="InterPro" id="IPR025489">
    <property type="entry name" value="DUF4381"/>
</dbReference>
<protein>
    <recommendedName>
        <fullName evidence="4">DUF4381 domain-containing protein</fullName>
    </recommendedName>
</protein>